<dbReference type="RefSeq" id="WP_148808592.1">
    <property type="nucleotide sequence ID" value="NZ_CP042243.1"/>
</dbReference>
<dbReference type="OrthoDB" id="2381664at2"/>
<sequence length="161" mass="17776">MKKKSFMILIISTVVISFSYIVMAISAEPGSEEDPLVTKSYVEKRNQQLKFYIEESIKNLQERLGQGDNEENTTNGYEVINVAKGNRLVLGKSAEVILRAGKATVIQSQSGGLADVTIGRDLKQDENFPANHLLIVPRDDGRGAIAVTDCIFMVKGSYHIE</sequence>
<evidence type="ECO:0000313" key="2">
    <source>
        <dbReference type="Proteomes" id="UP000324646"/>
    </source>
</evidence>
<evidence type="ECO:0000313" key="1">
    <source>
        <dbReference type="EMBL" id="QEK11445.1"/>
    </source>
</evidence>
<gene>
    <name evidence="1" type="ORF">FQB35_03135</name>
</gene>
<protein>
    <submittedName>
        <fullName evidence="1">Uncharacterized protein</fullName>
    </submittedName>
</protein>
<dbReference type="KEGG" id="crs:FQB35_03135"/>
<dbReference type="EMBL" id="CP042243">
    <property type="protein sequence ID" value="QEK11445.1"/>
    <property type="molecule type" value="Genomic_DNA"/>
</dbReference>
<proteinExistence type="predicted"/>
<dbReference type="AlphaFoldDB" id="A0A5C0SA18"/>
<organism evidence="1 2">
    <name type="scientific">Crassaminicella thermophila</name>
    <dbReference type="NCBI Taxonomy" id="2599308"/>
    <lineage>
        <taxon>Bacteria</taxon>
        <taxon>Bacillati</taxon>
        <taxon>Bacillota</taxon>
        <taxon>Clostridia</taxon>
        <taxon>Eubacteriales</taxon>
        <taxon>Clostridiaceae</taxon>
        <taxon>Crassaminicella</taxon>
    </lineage>
</organism>
<reference evidence="1 2" key="1">
    <citation type="submission" date="2019-07" db="EMBL/GenBank/DDBJ databases">
        <title>Complete genome of Crassaminicella thermophila SY095.</title>
        <authorList>
            <person name="Li X."/>
        </authorList>
    </citation>
    <scope>NUCLEOTIDE SEQUENCE [LARGE SCALE GENOMIC DNA]</scope>
    <source>
        <strain evidence="1 2">SY095</strain>
    </source>
</reference>
<dbReference type="Proteomes" id="UP000324646">
    <property type="component" value="Chromosome"/>
</dbReference>
<keyword evidence="2" id="KW-1185">Reference proteome</keyword>
<accession>A0A5C0SA18</accession>
<name>A0A5C0SA18_CRATE</name>